<proteinExistence type="predicted"/>
<dbReference type="EMBL" id="AZHX01000435">
    <property type="protein sequence ID" value="ETX07510.1"/>
    <property type="molecule type" value="Genomic_DNA"/>
</dbReference>
<sequence>MTTAIAVWWWIFLILAFLVTLVDVVLLRRVVRLSRQIRTLTAATLPAAAGIVANTAAGEALGRTGQLVTALTNTTRDVERHSETLAQQLAAEGNGSC</sequence>
<comment type="caution">
    <text evidence="2">The sequence shown here is derived from an EMBL/GenBank/DDBJ whole genome shotgun (WGS) entry which is preliminary data.</text>
</comment>
<name>W4MBE8_9BACT</name>
<gene>
    <name evidence="2" type="ORF">ETSY2_10730</name>
</gene>
<reference evidence="2 3" key="1">
    <citation type="journal article" date="2014" name="Nature">
        <title>An environmental bacterial taxon with a large and distinct metabolic repertoire.</title>
        <authorList>
            <person name="Wilson M.C."/>
            <person name="Mori T."/>
            <person name="Ruckert C."/>
            <person name="Uria A.R."/>
            <person name="Helf M.J."/>
            <person name="Takada K."/>
            <person name="Gernert C."/>
            <person name="Steffens U.A."/>
            <person name="Heycke N."/>
            <person name="Schmitt S."/>
            <person name="Rinke C."/>
            <person name="Helfrich E.J."/>
            <person name="Brachmann A.O."/>
            <person name="Gurgui C."/>
            <person name="Wakimoto T."/>
            <person name="Kracht M."/>
            <person name="Crusemann M."/>
            <person name="Hentschel U."/>
            <person name="Abe I."/>
            <person name="Matsunaga S."/>
            <person name="Kalinowski J."/>
            <person name="Takeyama H."/>
            <person name="Piel J."/>
        </authorList>
    </citation>
    <scope>NUCLEOTIDE SEQUENCE [LARGE SCALE GENOMIC DNA]</scope>
    <source>
        <strain evidence="3">TSY2</strain>
    </source>
</reference>
<evidence type="ECO:0000256" key="1">
    <source>
        <dbReference type="SAM" id="Phobius"/>
    </source>
</evidence>
<dbReference type="AlphaFoldDB" id="W4MBE8"/>
<keyword evidence="1" id="KW-0472">Membrane</keyword>
<dbReference type="HOGENOM" id="CLU_2341543_0_0_7"/>
<keyword evidence="1" id="KW-1133">Transmembrane helix</keyword>
<keyword evidence="3" id="KW-1185">Reference proteome</keyword>
<dbReference type="Proteomes" id="UP000019140">
    <property type="component" value="Unassembled WGS sequence"/>
</dbReference>
<evidence type="ECO:0000313" key="3">
    <source>
        <dbReference type="Proteomes" id="UP000019140"/>
    </source>
</evidence>
<evidence type="ECO:0000313" key="2">
    <source>
        <dbReference type="EMBL" id="ETX07510.1"/>
    </source>
</evidence>
<keyword evidence="1" id="KW-0812">Transmembrane</keyword>
<organism evidence="2 3">
    <name type="scientific">Candidatus Entotheonella gemina</name>
    <dbReference type="NCBI Taxonomy" id="1429439"/>
    <lineage>
        <taxon>Bacteria</taxon>
        <taxon>Pseudomonadati</taxon>
        <taxon>Nitrospinota/Tectimicrobiota group</taxon>
        <taxon>Candidatus Tectimicrobiota</taxon>
        <taxon>Candidatus Entotheonellia</taxon>
        <taxon>Candidatus Entotheonellales</taxon>
        <taxon>Candidatus Entotheonellaceae</taxon>
        <taxon>Candidatus Entotheonella</taxon>
    </lineage>
</organism>
<protein>
    <submittedName>
        <fullName evidence="2">Uncharacterized protein</fullName>
    </submittedName>
</protein>
<feature type="transmembrane region" description="Helical" evidence="1">
    <location>
        <begin position="6"/>
        <end position="27"/>
    </location>
</feature>
<accession>W4MBE8</accession>